<evidence type="ECO:0000313" key="1">
    <source>
        <dbReference type="EMBL" id="BAU29544.1"/>
    </source>
</evidence>
<dbReference type="Gene3D" id="3.30.470.20">
    <property type="entry name" value="ATP-grasp fold, B domain"/>
    <property type="match status" value="1"/>
</dbReference>
<dbReference type="GO" id="GO:0046872">
    <property type="term" value="F:metal ion binding"/>
    <property type="evidence" value="ECO:0007669"/>
    <property type="project" value="InterPro"/>
</dbReference>
<accession>A0A0U4WMI8</accession>
<dbReference type="SUPFAM" id="SSF56059">
    <property type="entry name" value="Glutathione synthetase ATP-binding domain-like"/>
    <property type="match status" value="1"/>
</dbReference>
<protein>
    <submittedName>
        <fullName evidence="1">Endospore coat-associated protein YheD</fullName>
    </submittedName>
</protein>
<dbReference type="EMBL" id="AP017312">
    <property type="protein sequence ID" value="BAU29544.1"/>
    <property type="molecule type" value="Genomic_DNA"/>
</dbReference>
<organism evidence="1 2">
    <name type="scientific">Aneurinibacillus soli</name>
    <dbReference type="NCBI Taxonomy" id="1500254"/>
    <lineage>
        <taxon>Bacteria</taxon>
        <taxon>Bacillati</taxon>
        <taxon>Bacillota</taxon>
        <taxon>Bacilli</taxon>
        <taxon>Bacillales</taxon>
        <taxon>Paenibacillaceae</taxon>
        <taxon>Aneurinibacillus group</taxon>
        <taxon>Aneurinibacillus</taxon>
    </lineage>
</organism>
<dbReference type="KEGG" id="asoc:CB4_03744"/>
<dbReference type="Pfam" id="PF14398">
    <property type="entry name" value="ATPgrasp_YheCD"/>
    <property type="match status" value="1"/>
</dbReference>
<name>A0A0U4WMI8_9BACL</name>
<dbReference type="InterPro" id="IPR026838">
    <property type="entry name" value="YheC/D"/>
</dbReference>
<sequence>MIHAHVHRKRKGERVMSQLLTRVQRVSDQQLPQTIDGLFPESIARQYGLRGSQTYEIVYGLTRTRMTLAPGTTSLTLKESAARPLHLAFGMAKLGLRFEPGEKRFVIGPLVGVLIAGMSPGPEGPFGNITDFCREVSQTCRTRGGIGFVYTLSEVSAETNKLEGWTYRDGRWVKQLFPLPYCSYNRIGSRRIERKEETQTRLSILKQKGGLFFNEQFLDKWLIHQKLAVNSDASHLLPHTTLYTGASALQAMLTRHSYVYVKPSSGSLGRGIIRIAWKNNEYICQYETINGAATRHFRTFAALHQMLRPRLAKHSYLIQQGLHLIRSHGGLLDFRALVQKDRTGKWAITSIVGRTGTRQSIVSNVARGGTMLPLVRALATSTLPTSMHATVASTIRRQALTVAHLFEQSMGGHYAELGIDIAVERTGRVWLLEVNSKPSKTNDAVASTTSGPRPSVVRIVDYCFYRNGFTVLPRKKKSTASKRSIQKRRTSQ</sequence>
<dbReference type="OrthoDB" id="7869153at2"/>
<dbReference type="AlphaFoldDB" id="A0A0U4WMI8"/>
<evidence type="ECO:0000313" key="2">
    <source>
        <dbReference type="Proteomes" id="UP000217696"/>
    </source>
</evidence>
<dbReference type="InterPro" id="IPR011761">
    <property type="entry name" value="ATP-grasp"/>
</dbReference>
<dbReference type="Proteomes" id="UP000217696">
    <property type="component" value="Chromosome"/>
</dbReference>
<dbReference type="GO" id="GO:0005524">
    <property type="term" value="F:ATP binding"/>
    <property type="evidence" value="ECO:0007669"/>
    <property type="project" value="UniProtKB-UniRule"/>
</dbReference>
<keyword evidence="2" id="KW-1185">Reference proteome</keyword>
<dbReference type="PROSITE" id="PS50975">
    <property type="entry name" value="ATP_GRASP"/>
    <property type="match status" value="1"/>
</dbReference>
<reference evidence="1 2" key="1">
    <citation type="submission" date="2015-12" db="EMBL/GenBank/DDBJ databases">
        <title>Genome sequence of Aneurinibacillus soli.</title>
        <authorList>
            <person name="Lee J.S."/>
            <person name="Lee K.C."/>
            <person name="Kim K.K."/>
            <person name="Lee B.W."/>
        </authorList>
    </citation>
    <scope>NUCLEOTIDE SEQUENCE [LARGE SCALE GENOMIC DNA]</scope>
    <source>
        <strain evidence="1 2">CB4</strain>
    </source>
</reference>
<proteinExistence type="predicted"/>
<gene>
    <name evidence="1" type="primary">yheD_5</name>
    <name evidence="1" type="ORF">CB4_03744</name>
</gene>